<keyword evidence="3" id="KW-0808">Transferase</keyword>
<gene>
    <name evidence="3" type="ORF">ICL16_42185</name>
</gene>
<organism evidence="3 4">
    <name type="scientific">Iningainema tapete BLCC-T55</name>
    <dbReference type="NCBI Taxonomy" id="2748662"/>
    <lineage>
        <taxon>Bacteria</taxon>
        <taxon>Bacillati</taxon>
        <taxon>Cyanobacteriota</taxon>
        <taxon>Cyanophyceae</taxon>
        <taxon>Nostocales</taxon>
        <taxon>Scytonemataceae</taxon>
        <taxon>Iningainema tapete</taxon>
    </lineage>
</organism>
<evidence type="ECO:0000313" key="3">
    <source>
        <dbReference type="EMBL" id="MBD2778484.1"/>
    </source>
</evidence>
<feature type="transmembrane region" description="Helical" evidence="1">
    <location>
        <begin position="21"/>
        <end position="39"/>
    </location>
</feature>
<dbReference type="InterPro" id="IPR050879">
    <property type="entry name" value="Acyltransferase_3"/>
</dbReference>
<feature type="transmembrane region" description="Helical" evidence="1">
    <location>
        <begin position="171"/>
        <end position="192"/>
    </location>
</feature>
<sequence>MNSTEKKETAHHKKKLNLIQLFRGIAALLVVLAHGSLIFHENLQKAFLFDIFNFGGSGVDFFFVLSGFIILYVHHHYIGNPSKLKSFLIKRFVRIYPIYWVVLTGKLFASLGLSDSATPMINLIEVVKAYLLFPQDRIILSEYFLGVSWTLTYEVFFYLIFGLLIYLQPKFYLPIIGILLSGVILNFTNIVQVPENSVLLQFLFSPLHIEFILGCLAAYVVTQNKITYGSQLLYLGLFLYTLAAINTNYNLLPVSNVITYGIPATILVIGAVALEISKTVNVPQMLILLGDASYSIYLIHGFVINNLVKVVLNLQIIDFFTQNSLIFSLFAIFNAVMAVIIGCIMYLYLEKPLLSILRQSTKPQLSR</sequence>
<keyword evidence="3" id="KW-0012">Acyltransferase</keyword>
<name>A0A8J7C9T1_9CYAN</name>
<feature type="transmembrane region" description="Helical" evidence="1">
    <location>
        <begin position="325"/>
        <end position="349"/>
    </location>
</feature>
<feature type="transmembrane region" description="Helical" evidence="1">
    <location>
        <begin position="198"/>
        <end position="220"/>
    </location>
</feature>
<dbReference type="InterPro" id="IPR002656">
    <property type="entry name" value="Acyl_transf_3_dom"/>
</dbReference>
<evidence type="ECO:0000256" key="1">
    <source>
        <dbReference type="SAM" id="Phobius"/>
    </source>
</evidence>
<feature type="transmembrane region" description="Helical" evidence="1">
    <location>
        <begin position="51"/>
        <end position="73"/>
    </location>
</feature>
<reference evidence="3" key="1">
    <citation type="submission" date="2020-09" db="EMBL/GenBank/DDBJ databases">
        <title>Iningainema tapete sp. nov. (Scytonemataceae, Cyanobacteria) from greenhouses in central Florida (USA) produces two types of nodularin with biosynthetic potential for microcystin-LR and anabaenopeptins.</title>
        <authorList>
            <person name="Berthold D.E."/>
            <person name="Lefler F.W."/>
            <person name="Huang I.-S."/>
            <person name="Abdulla H."/>
            <person name="Zimba P.V."/>
            <person name="Laughinghouse H.D. IV."/>
        </authorList>
    </citation>
    <scope>NUCLEOTIDE SEQUENCE</scope>
    <source>
        <strain evidence="3">BLCCT55</strain>
    </source>
</reference>
<feature type="transmembrane region" description="Helical" evidence="1">
    <location>
        <begin position="257"/>
        <end position="274"/>
    </location>
</feature>
<dbReference type="Pfam" id="PF01757">
    <property type="entry name" value="Acyl_transf_3"/>
    <property type="match status" value="1"/>
</dbReference>
<accession>A0A8J7C9T1</accession>
<protein>
    <submittedName>
        <fullName evidence="3">Acyltransferase</fullName>
    </submittedName>
</protein>
<keyword evidence="1" id="KW-0812">Transmembrane</keyword>
<dbReference type="Proteomes" id="UP000629098">
    <property type="component" value="Unassembled WGS sequence"/>
</dbReference>
<feature type="transmembrane region" description="Helical" evidence="1">
    <location>
        <begin position="232"/>
        <end position="251"/>
    </location>
</feature>
<evidence type="ECO:0000313" key="4">
    <source>
        <dbReference type="Proteomes" id="UP000629098"/>
    </source>
</evidence>
<keyword evidence="1" id="KW-0472">Membrane</keyword>
<keyword evidence="4" id="KW-1185">Reference proteome</keyword>
<dbReference type="PANTHER" id="PTHR23028">
    <property type="entry name" value="ACETYLTRANSFERASE"/>
    <property type="match status" value="1"/>
</dbReference>
<dbReference type="PANTHER" id="PTHR23028:SF131">
    <property type="entry name" value="BLR2367 PROTEIN"/>
    <property type="match status" value="1"/>
</dbReference>
<feature type="transmembrane region" description="Helical" evidence="1">
    <location>
        <begin position="143"/>
        <end position="164"/>
    </location>
</feature>
<keyword evidence="1" id="KW-1133">Transmembrane helix</keyword>
<proteinExistence type="predicted"/>
<dbReference type="GO" id="GO:0000271">
    <property type="term" value="P:polysaccharide biosynthetic process"/>
    <property type="evidence" value="ECO:0007669"/>
    <property type="project" value="TreeGrafter"/>
</dbReference>
<dbReference type="GO" id="GO:0016020">
    <property type="term" value="C:membrane"/>
    <property type="evidence" value="ECO:0007669"/>
    <property type="project" value="TreeGrafter"/>
</dbReference>
<feature type="domain" description="Acyltransferase 3" evidence="2">
    <location>
        <begin position="19"/>
        <end position="342"/>
    </location>
</feature>
<comment type="caution">
    <text evidence="3">The sequence shown here is derived from an EMBL/GenBank/DDBJ whole genome shotgun (WGS) entry which is preliminary data.</text>
</comment>
<dbReference type="EMBL" id="JACXAE010000126">
    <property type="protein sequence ID" value="MBD2778484.1"/>
    <property type="molecule type" value="Genomic_DNA"/>
</dbReference>
<dbReference type="AlphaFoldDB" id="A0A8J7C9T1"/>
<feature type="transmembrane region" description="Helical" evidence="1">
    <location>
        <begin position="93"/>
        <end position="113"/>
    </location>
</feature>
<dbReference type="GO" id="GO:0016747">
    <property type="term" value="F:acyltransferase activity, transferring groups other than amino-acyl groups"/>
    <property type="evidence" value="ECO:0007669"/>
    <property type="project" value="InterPro"/>
</dbReference>
<evidence type="ECO:0000259" key="2">
    <source>
        <dbReference type="Pfam" id="PF01757"/>
    </source>
</evidence>
<dbReference type="RefSeq" id="WP_190838193.1">
    <property type="nucleotide sequence ID" value="NZ_CAWPPI010000126.1"/>
</dbReference>